<evidence type="ECO:0000259" key="8">
    <source>
        <dbReference type="Pfam" id="PF22666"/>
    </source>
</evidence>
<evidence type="ECO:0000259" key="5">
    <source>
        <dbReference type="Pfam" id="PF00703"/>
    </source>
</evidence>
<feature type="domain" description="Glycoside hydrolase family 2 immunoglobulin-like beta-sandwich" evidence="5">
    <location>
        <begin position="284"/>
        <end position="380"/>
    </location>
</feature>
<dbReference type="InterPro" id="IPR043534">
    <property type="entry name" value="EBDG/EBM"/>
</dbReference>
<dbReference type="Pfam" id="PF18368">
    <property type="entry name" value="Ig_GlcNase"/>
    <property type="match status" value="1"/>
</dbReference>
<feature type="domain" description="Exo-beta-D-glucosaminidase Ig-fold" evidence="7">
    <location>
        <begin position="813"/>
        <end position="916"/>
    </location>
</feature>
<feature type="chain" id="PRO_5020564239" evidence="4">
    <location>
        <begin position="19"/>
        <end position="923"/>
    </location>
</feature>
<gene>
    <name evidence="9" type="ORF">EDB95_2303</name>
</gene>
<keyword evidence="4" id="KW-0732">Signal</keyword>
<dbReference type="Pfam" id="PF00703">
    <property type="entry name" value="Glyco_hydro_2"/>
    <property type="match status" value="1"/>
</dbReference>
<dbReference type="InterPro" id="IPR036156">
    <property type="entry name" value="Beta-gal/glucu_dom_sf"/>
</dbReference>
<proteinExistence type="inferred from homology"/>
<dbReference type="InterPro" id="IPR054593">
    <property type="entry name" value="Beta-mannosidase-like_N2"/>
</dbReference>
<organism evidence="9 10">
    <name type="scientific">Dinghuibacter silviterrae</name>
    <dbReference type="NCBI Taxonomy" id="1539049"/>
    <lineage>
        <taxon>Bacteria</taxon>
        <taxon>Pseudomonadati</taxon>
        <taxon>Bacteroidota</taxon>
        <taxon>Chitinophagia</taxon>
        <taxon>Chitinophagales</taxon>
        <taxon>Chitinophagaceae</taxon>
        <taxon>Dinghuibacter</taxon>
    </lineage>
</organism>
<dbReference type="PANTHER" id="PTHR43536">
    <property type="entry name" value="MANNOSYLGLYCOPROTEIN ENDO-BETA-MANNOSIDASE"/>
    <property type="match status" value="1"/>
</dbReference>
<reference evidence="9 10" key="1">
    <citation type="submission" date="2019-03" db="EMBL/GenBank/DDBJ databases">
        <title>Genomic Encyclopedia of Type Strains, Phase IV (KMG-IV): sequencing the most valuable type-strain genomes for metagenomic binning, comparative biology and taxonomic classification.</title>
        <authorList>
            <person name="Goeker M."/>
        </authorList>
    </citation>
    <scope>NUCLEOTIDE SEQUENCE [LARGE SCALE GENOMIC DNA]</scope>
    <source>
        <strain evidence="9 10">DSM 100059</strain>
    </source>
</reference>
<feature type="signal peptide" evidence="4">
    <location>
        <begin position="1"/>
        <end position="18"/>
    </location>
</feature>
<dbReference type="Gene3D" id="2.60.40.10">
    <property type="entry name" value="Immunoglobulins"/>
    <property type="match status" value="2"/>
</dbReference>
<dbReference type="AlphaFoldDB" id="A0A4R8DSQ7"/>
<dbReference type="EMBL" id="SODV01000001">
    <property type="protein sequence ID" value="TDX01270.1"/>
    <property type="molecule type" value="Genomic_DNA"/>
</dbReference>
<sequence>MKRVFLTAVCGLYFMANAQTVKQQALTHFFLQSSAVVHPGGDTLSSPDFVSDLYWFPVTVPSTVLTGLVANHVYPDPYQGMNNMQIPDANDTFNLQYHLDQYSHLPGEPNPWKKPYWYRTTFQVPAADKGKHFELVFKGINYRAEVWLNRRLIADSSQMVGMFGQYHLDVSKAIAAGGANVLAVKIFPLDQPGLPAPPQLKAMGDFFLNGGPNGDIGQNVTMLCSIGWDWIPEVHDRNIGIWQPVYLRTTGQVVIEQPRVVTTFSGASAHSGASPDGAAFADTTSAHIALSVHLRDFGAATSGALRVTVTPETFSGSTLVFDRPVSVDSSRDFSLDFVMAHPHLWWPNGYGRPDLYRVRLQFRSSTGQLSDDTSFLMGVRTVGSKTVNVNGWVRRDFYVNGRRVHLVGGAWVPDMLLNRDSVRYDYELHLCQNANVNLVRIWGGGIGETDDFFTLCDRYGLLVWQDFWITGDTQGEFKGSPAWPLQGDVFVRDIVNTILRVRNHPSLLVWTGGNEGHARLELYNAMRDNVAQLDGTRPFIPSSSGFAKQTKDFKGSWPDDQPSGVYSGGSYAYNDASFYYKLVDEGKDWVFKDETGLPSQPPYNTLSKIIPDLVPDTSLPFPLNNTWGYHDACEGAARYSKYYATMVDEFGAPTSIRDFSTKMQFLNADGYRGIFEAAGHHLNTTGGVMLWKLNSAFPSVVWQIYDWYLEPNAGYYFMQRACEPVHVQLNLDDTAVAVINRTYTARPGLSVRASVFSPDGRSLFRRVVPVSLDTTDVREVLPLSSVLGSLPGISFVCLELSDAHGAVLSRNTYWLAPTHHFSALASMPAASVETTVITSVRSARSVSYMLRFHNPGTGLAFFLNPQIFAGGEEVMPSFWSDNYFTLEPGASATVTVSVPVEKVHGPLSLVTEGWNVGRKERKL</sequence>
<evidence type="ECO:0000256" key="2">
    <source>
        <dbReference type="ARBA" id="ARBA00022801"/>
    </source>
</evidence>
<dbReference type="InterPro" id="IPR013783">
    <property type="entry name" value="Ig-like_fold"/>
</dbReference>
<dbReference type="Pfam" id="PF22666">
    <property type="entry name" value="Glyco_hydro_2_N2"/>
    <property type="match status" value="1"/>
</dbReference>
<evidence type="ECO:0000256" key="4">
    <source>
        <dbReference type="SAM" id="SignalP"/>
    </source>
</evidence>
<dbReference type="Proteomes" id="UP000294498">
    <property type="component" value="Unassembled WGS sequence"/>
</dbReference>
<feature type="domain" description="Glycoside hydrolase family 2 catalytic" evidence="6">
    <location>
        <begin position="429"/>
        <end position="540"/>
    </location>
</feature>
<dbReference type="SUPFAM" id="SSF49785">
    <property type="entry name" value="Galactose-binding domain-like"/>
    <property type="match status" value="1"/>
</dbReference>
<dbReference type="Pfam" id="PF02836">
    <property type="entry name" value="Glyco_hydro_2_C"/>
    <property type="match status" value="1"/>
</dbReference>
<dbReference type="SUPFAM" id="SSF49303">
    <property type="entry name" value="beta-Galactosidase/glucuronidase domain"/>
    <property type="match status" value="3"/>
</dbReference>
<dbReference type="InterPro" id="IPR008979">
    <property type="entry name" value="Galactose-bd-like_sf"/>
</dbReference>
<comment type="caution">
    <text evidence="9">The sequence shown here is derived from an EMBL/GenBank/DDBJ whole genome shotgun (WGS) entry which is preliminary data.</text>
</comment>
<keyword evidence="10" id="KW-1185">Reference proteome</keyword>
<evidence type="ECO:0000259" key="6">
    <source>
        <dbReference type="Pfam" id="PF02836"/>
    </source>
</evidence>
<dbReference type="GO" id="GO:0005975">
    <property type="term" value="P:carbohydrate metabolic process"/>
    <property type="evidence" value="ECO:0007669"/>
    <property type="project" value="InterPro"/>
</dbReference>
<evidence type="ECO:0000256" key="1">
    <source>
        <dbReference type="ARBA" id="ARBA00007401"/>
    </source>
</evidence>
<evidence type="ECO:0000313" key="9">
    <source>
        <dbReference type="EMBL" id="TDX01270.1"/>
    </source>
</evidence>
<dbReference type="SUPFAM" id="SSF51445">
    <property type="entry name" value="(Trans)glycosidases"/>
    <property type="match status" value="1"/>
</dbReference>
<dbReference type="InterPro" id="IPR006102">
    <property type="entry name" value="Ig-like_GH2"/>
</dbReference>
<dbReference type="InterPro" id="IPR017853">
    <property type="entry name" value="GH"/>
</dbReference>
<feature type="domain" description="Beta-mannosidase-like galactose-binding" evidence="8">
    <location>
        <begin position="113"/>
        <end position="243"/>
    </location>
</feature>
<keyword evidence="2" id="KW-0378">Hydrolase</keyword>
<dbReference type="Gene3D" id="3.20.20.80">
    <property type="entry name" value="Glycosidases"/>
    <property type="match status" value="1"/>
</dbReference>
<dbReference type="PANTHER" id="PTHR43536:SF1">
    <property type="entry name" value="MANNOSYLGLYCOPROTEIN ENDO-BETA-MANNOSIDASE"/>
    <property type="match status" value="1"/>
</dbReference>
<keyword evidence="3" id="KW-0326">Glycosidase</keyword>
<dbReference type="Gene3D" id="2.60.120.260">
    <property type="entry name" value="Galactose-binding domain-like"/>
    <property type="match status" value="1"/>
</dbReference>
<protein>
    <submittedName>
        <fullName evidence="9">Exo-1,4-beta-D-glucosaminidase</fullName>
    </submittedName>
</protein>
<name>A0A4R8DSQ7_9BACT</name>
<evidence type="ECO:0000313" key="10">
    <source>
        <dbReference type="Proteomes" id="UP000294498"/>
    </source>
</evidence>
<comment type="similarity">
    <text evidence="1">Belongs to the glycosyl hydrolase 2 family.</text>
</comment>
<dbReference type="GO" id="GO:0004553">
    <property type="term" value="F:hydrolase activity, hydrolyzing O-glycosyl compounds"/>
    <property type="evidence" value="ECO:0007669"/>
    <property type="project" value="InterPro"/>
</dbReference>
<dbReference type="InterPro" id="IPR041351">
    <property type="entry name" value="Ig_GlcNase"/>
</dbReference>
<dbReference type="RefSeq" id="WP_133993665.1">
    <property type="nucleotide sequence ID" value="NZ_SODV01000001.1"/>
</dbReference>
<evidence type="ECO:0000259" key="7">
    <source>
        <dbReference type="Pfam" id="PF18368"/>
    </source>
</evidence>
<evidence type="ECO:0000256" key="3">
    <source>
        <dbReference type="ARBA" id="ARBA00023295"/>
    </source>
</evidence>
<accession>A0A4R8DSQ7</accession>
<dbReference type="InterPro" id="IPR006103">
    <property type="entry name" value="Glyco_hydro_2_cat"/>
</dbReference>
<dbReference type="OrthoDB" id="9801077at2"/>